<gene>
    <name evidence="1" type="ORF">TK06_05280</name>
</gene>
<evidence type="ECO:0000313" key="2">
    <source>
        <dbReference type="Proteomes" id="UP000076083"/>
    </source>
</evidence>
<dbReference type="Proteomes" id="UP000076083">
    <property type="component" value="Chromosome"/>
</dbReference>
<dbReference type="GO" id="GO:0003824">
    <property type="term" value="F:catalytic activity"/>
    <property type="evidence" value="ECO:0007669"/>
    <property type="project" value="UniProtKB-ARBA"/>
</dbReference>
<dbReference type="InterPro" id="IPR001753">
    <property type="entry name" value="Enoyl-CoA_hydra/iso"/>
</dbReference>
<dbReference type="PANTHER" id="PTHR43459">
    <property type="entry name" value="ENOYL-COA HYDRATASE"/>
    <property type="match status" value="1"/>
</dbReference>
<reference evidence="2" key="1">
    <citation type="submission" date="2016-04" db="EMBL/GenBank/DDBJ databases">
        <authorList>
            <person name="Ray J."/>
            <person name="Price M."/>
            <person name="Deutschbauer A."/>
        </authorList>
    </citation>
    <scope>NUCLEOTIDE SEQUENCE [LARGE SCALE GENOMIC DNA]</scope>
    <source>
        <strain evidence="2">FW300-N2E2</strain>
    </source>
</reference>
<dbReference type="EMBL" id="CP015225">
    <property type="protein sequence ID" value="AMZ70540.1"/>
    <property type="molecule type" value="Genomic_DNA"/>
</dbReference>
<dbReference type="AlphaFoldDB" id="A0A159ZU62"/>
<dbReference type="RefSeq" id="WP_063321143.1">
    <property type="nucleotide sequence ID" value="NZ_CP015225.1"/>
</dbReference>
<dbReference type="Gene3D" id="3.90.226.10">
    <property type="entry name" value="2-enoyl-CoA Hydratase, Chain A, domain 1"/>
    <property type="match status" value="1"/>
</dbReference>
<accession>A0A159ZU62</accession>
<dbReference type="InterPro" id="IPR029045">
    <property type="entry name" value="ClpP/crotonase-like_dom_sf"/>
</dbReference>
<protein>
    <submittedName>
        <fullName evidence="1">Enoyl-CoA hydratase</fullName>
    </submittedName>
</protein>
<dbReference type="PANTHER" id="PTHR43459:SF1">
    <property type="entry name" value="EG:BACN32G11.4 PROTEIN"/>
    <property type="match status" value="1"/>
</dbReference>
<proteinExistence type="predicted"/>
<dbReference type="CDD" id="cd06558">
    <property type="entry name" value="crotonase-like"/>
    <property type="match status" value="1"/>
</dbReference>
<organism evidence="1 2">
    <name type="scientific">Pseudomonas fluorescens</name>
    <dbReference type="NCBI Taxonomy" id="294"/>
    <lineage>
        <taxon>Bacteria</taxon>
        <taxon>Pseudomonadati</taxon>
        <taxon>Pseudomonadota</taxon>
        <taxon>Gammaproteobacteria</taxon>
        <taxon>Pseudomonadales</taxon>
        <taxon>Pseudomonadaceae</taxon>
        <taxon>Pseudomonas</taxon>
    </lineage>
</organism>
<reference evidence="1 2" key="2">
    <citation type="journal article" date="2018" name="Nature">
        <title>Mutant phenotypes for thousands of bacterial genes of unknown function.</title>
        <authorList>
            <person name="Price M.N."/>
            <person name="Wetmore K.M."/>
            <person name="Waters R.J."/>
            <person name="Callaghan M."/>
            <person name="Ray J."/>
            <person name="Liu H."/>
            <person name="Kuehl J.V."/>
            <person name="Melnyk R.A."/>
            <person name="Lamson J.S."/>
            <person name="Suh Y."/>
            <person name="Carlson H.K."/>
            <person name="Esquivel Z."/>
            <person name="Sadeeshkumar H."/>
            <person name="Chakraborty R."/>
            <person name="Zane G.M."/>
            <person name="Rubin B.E."/>
            <person name="Wall J.D."/>
            <person name="Visel A."/>
            <person name="Bristow J."/>
            <person name="Blow M.J."/>
            <person name="Arkin A.P."/>
            <person name="Deutschbauer A.M."/>
        </authorList>
    </citation>
    <scope>NUCLEOTIDE SEQUENCE [LARGE SCALE GENOMIC DNA]</scope>
    <source>
        <strain evidence="1 2">FW300-N2E2</strain>
    </source>
</reference>
<evidence type="ECO:0000313" key="1">
    <source>
        <dbReference type="EMBL" id="AMZ70540.1"/>
    </source>
</evidence>
<sequence>MTNSQFRIEELSDKQWRILFDNPPSNIVNPETVLEFQALVDKIEASQTLQVVVFESTNPDYFFGRYDLTRAGDTPTAPGPTGLPTWIDMTVRLSQLPVVSIAKIRGRTRGGGAELAEAMDMRFASLEKAIFGQPEVGAGIVPGGGALDRLPPLLGRARALEVILGSLDYDAATAELYGWVNRALPDAELDAYVDLIACRIATFDRPALAAAKNFVNRHTLPDPKDLLAVQDLFLGPATTWPTVPGRRAKIYAKVGAVGPAEFERNMGKYLGEV</sequence>
<dbReference type="Pfam" id="PF00378">
    <property type="entry name" value="ECH_1"/>
    <property type="match status" value="1"/>
</dbReference>
<dbReference type="SUPFAM" id="SSF52096">
    <property type="entry name" value="ClpP/crotonase"/>
    <property type="match status" value="1"/>
</dbReference>
<name>A0A159ZU62_PSEFL</name>